<comment type="caution">
    <text evidence="2">The sequence shown here is derived from an EMBL/GenBank/DDBJ whole genome shotgun (WGS) entry which is preliminary data.</text>
</comment>
<keyword evidence="3" id="KW-1185">Reference proteome</keyword>
<dbReference type="RefSeq" id="WP_017305490.1">
    <property type="nucleotide sequence ID" value="NZ_JAIHOM010000244.1"/>
</dbReference>
<gene>
    <name evidence="2" type="ORF">K4A83_22665</name>
</gene>
<evidence type="ECO:0000313" key="2">
    <source>
        <dbReference type="EMBL" id="MCW6039028.1"/>
    </source>
</evidence>
<organism evidence="2 3">
    <name type="scientific">Spirulina subsalsa FACHB-351</name>
    <dbReference type="NCBI Taxonomy" id="234711"/>
    <lineage>
        <taxon>Bacteria</taxon>
        <taxon>Bacillati</taxon>
        <taxon>Cyanobacteriota</taxon>
        <taxon>Cyanophyceae</taxon>
        <taxon>Spirulinales</taxon>
        <taxon>Spirulinaceae</taxon>
        <taxon>Spirulina</taxon>
    </lineage>
</organism>
<proteinExistence type="predicted"/>
<name>A0ABT3LBZ3_9CYAN</name>
<evidence type="ECO:0000313" key="3">
    <source>
        <dbReference type="Proteomes" id="UP001526426"/>
    </source>
</evidence>
<evidence type="ECO:0000256" key="1">
    <source>
        <dbReference type="SAM" id="MobiDB-lite"/>
    </source>
</evidence>
<accession>A0ABT3LBZ3</accession>
<dbReference type="Proteomes" id="UP001526426">
    <property type="component" value="Unassembled WGS sequence"/>
</dbReference>
<sequence length="53" mass="6059">MNKNRKETLKNAAASHRDSLRKSLQRRLEAARMSGNEDLVQKLQAEANYLGMD</sequence>
<reference evidence="2 3" key="1">
    <citation type="submission" date="2021-08" db="EMBL/GenBank/DDBJ databases">
        <title>Draft genome sequence of Spirulina subsalsa with high tolerance to salinity and hype-accumulation of phycocyanin.</title>
        <authorList>
            <person name="Pei H."/>
            <person name="Jiang L."/>
        </authorList>
    </citation>
    <scope>NUCLEOTIDE SEQUENCE [LARGE SCALE GENOMIC DNA]</scope>
    <source>
        <strain evidence="2 3">FACHB-351</strain>
    </source>
</reference>
<feature type="region of interest" description="Disordered" evidence="1">
    <location>
        <begin position="1"/>
        <end position="23"/>
    </location>
</feature>
<dbReference type="EMBL" id="JAIHOM010000244">
    <property type="protein sequence ID" value="MCW6039028.1"/>
    <property type="molecule type" value="Genomic_DNA"/>
</dbReference>
<protein>
    <submittedName>
        <fullName evidence="2">Uncharacterized protein</fullName>
    </submittedName>
</protein>